<keyword evidence="2" id="KW-1185">Reference proteome</keyword>
<evidence type="ECO:0000313" key="2">
    <source>
        <dbReference type="Proteomes" id="UP000239800"/>
    </source>
</evidence>
<dbReference type="OrthoDB" id="1453403at2"/>
<sequence>MKTAHILFLFTLTFLIISCSKDSEFIEAEQDQNFQLEIPASELSNSIDENSSNRFGLQAPPLESYMQVTAYITAKTLMYDGDQSAAQNQFTTALGSGNVVNVSDLIGKSADGTAFKTSFVQHLTSYFDGTGPCESCPGGEEEEPPLTGNGRFAQLTEVLVANFIDYVTEDNCVELFVPNPLNYSLGQITSVAHPMTTSTWNKGYERYDIAIEGLISKQVNVVNQLYVNHNNNMIIARPFTTTSPASCAYTDYSHIDFTQFLNN</sequence>
<accession>A0A2S7KLV2</accession>
<organism evidence="1 2">
    <name type="scientific">Aureitalea marina</name>
    <dbReference type="NCBI Taxonomy" id="930804"/>
    <lineage>
        <taxon>Bacteria</taxon>
        <taxon>Pseudomonadati</taxon>
        <taxon>Bacteroidota</taxon>
        <taxon>Flavobacteriia</taxon>
        <taxon>Flavobacteriales</taxon>
        <taxon>Flavobacteriaceae</taxon>
        <taxon>Aureitalea</taxon>
    </lineage>
</organism>
<gene>
    <name evidence="1" type="ORF">BST85_00655</name>
</gene>
<name>A0A2S7KLV2_9FLAO</name>
<dbReference type="PROSITE" id="PS51257">
    <property type="entry name" value="PROKAR_LIPOPROTEIN"/>
    <property type="match status" value="1"/>
</dbReference>
<dbReference type="RefSeq" id="WP_104811494.1">
    <property type="nucleotide sequence ID" value="NZ_MQUB01000001.1"/>
</dbReference>
<dbReference type="AlphaFoldDB" id="A0A2S7KLV2"/>
<evidence type="ECO:0000313" key="1">
    <source>
        <dbReference type="EMBL" id="PQB03571.1"/>
    </source>
</evidence>
<comment type="caution">
    <text evidence="1">The sequence shown here is derived from an EMBL/GenBank/DDBJ whole genome shotgun (WGS) entry which is preliminary data.</text>
</comment>
<proteinExistence type="predicted"/>
<dbReference type="Proteomes" id="UP000239800">
    <property type="component" value="Unassembled WGS sequence"/>
</dbReference>
<dbReference type="EMBL" id="MQUB01000001">
    <property type="protein sequence ID" value="PQB03571.1"/>
    <property type="molecule type" value="Genomic_DNA"/>
</dbReference>
<protein>
    <submittedName>
        <fullName evidence="1">Uncharacterized protein</fullName>
    </submittedName>
</protein>
<reference evidence="1 2" key="1">
    <citation type="submission" date="2016-11" db="EMBL/GenBank/DDBJ databases">
        <title>Trade-off between light-utilization and light-protection in marine flavobacteria.</title>
        <authorList>
            <person name="Kumagai Y."/>
        </authorList>
    </citation>
    <scope>NUCLEOTIDE SEQUENCE [LARGE SCALE GENOMIC DNA]</scope>
    <source>
        <strain evidence="1 2">NBRC 107741</strain>
    </source>
</reference>